<keyword evidence="1" id="KW-1185">Reference proteome</keyword>
<proteinExistence type="predicted"/>
<name>A0A914CRJ3_9BILA</name>
<organism evidence="1 2">
    <name type="scientific">Acrobeloides nanus</name>
    <dbReference type="NCBI Taxonomy" id="290746"/>
    <lineage>
        <taxon>Eukaryota</taxon>
        <taxon>Metazoa</taxon>
        <taxon>Ecdysozoa</taxon>
        <taxon>Nematoda</taxon>
        <taxon>Chromadorea</taxon>
        <taxon>Rhabditida</taxon>
        <taxon>Tylenchina</taxon>
        <taxon>Cephalobomorpha</taxon>
        <taxon>Cephaloboidea</taxon>
        <taxon>Cephalobidae</taxon>
        <taxon>Acrobeloides</taxon>
    </lineage>
</organism>
<sequence length="74" mass="8810">MPEYDLGAAVCWYEHMFNRSHVEPPTSKNLNPDYYLSMPHIRFHNEKKKMGFVNMSNFDCNFKYKACARDLKCV</sequence>
<dbReference type="Proteomes" id="UP000887540">
    <property type="component" value="Unplaced"/>
</dbReference>
<dbReference type="AlphaFoldDB" id="A0A914CRJ3"/>
<accession>A0A914CRJ3</accession>
<evidence type="ECO:0000313" key="2">
    <source>
        <dbReference type="WBParaSite" id="ACRNAN_scaffold13694.g25349.t1"/>
    </source>
</evidence>
<dbReference type="WBParaSite" id="ACRNAN_scaffold13694.g25349.t1">
    <property type="protein sequence ID" value="ACRNAN_scaffold13694.g25349.t1"/>
    <property type="gene ID" value="ACRNAN_scaffold13694.g25349"/>
</dbReference>
<protein>
    <submittedName>
        <fullName evidence="2">Uncharacterized protein</fullName>
    </submittedName>
</protein>
<evidence type="ECO:0000313" key="1">
    <source>
        <dbReference type="Proteomes" id="UP000887540"/>
    </source>
</evidence>
<reference evidence="2" key="1">
    <citation type="submission" date="2022-11" db="UniProtKB">
        <authorList>
            <consortium name="WormBaseParasite"/>
        </authorList>
    </citation>
    <scope>IDENTIFICATION</scope>
</reference>